<protein>
    <submittedName>
        <fullName evidence="1">Uncharacterized protein</fullName>
    </submittedName>
</protein>
<sequence>GVGIDGNLTVTGTIAADKIIVDEQIDVLLLSPTNRTYPLSVKAKYAKSVINLTHQLTSGTVTGTLQIDGVPVEGLDNLGMSDSEVTSTATSANTIDLGQELKFVLSGSVAADTLAITLETERV</sequence>
<feature type="non-terminal residue" evidence="1">
    <location>
        <position position="1"/>
    </location>
</feature>
<dbReference type="AlphaFoldDB" id="A0A0F9CK12"/>
<evidence type="ECO:0000313" key="1">
    <source>
        <dbReference type="EMBL" id="KKL06056.1"/>
    </source>
</evidence>
<name>A0A0F9CK12_9ZZZZ</name>
<proteinExistence type="predicted"/>
<dbReference type="EMBL" id="LAZR01043871">
    <property type="protein sequence ID" value="KKL06056.1"/>
    <property type="molecule type" value="Genomic_DNA"/>
</dbReference>
<reference evidence="1" key="1">
    <citation type="journal article" date="2015" name="Nature">
        <title>Complex archaea that bridge the gap between prokaryotes and eukaryotes.</title>
        <authorList>
            <person name="Spang A."/>
            <person name="Saw J.H."/>
            <person name="Jorgensen S.L."/>
            <person name="Zaremba-Niedzwiedzka K."/>
            <person name="Martijn J."/>
            <person name="Lind A.E."/>
            <person name="van Eijk R."/>
            <person name="Schleper C."/>
            <person name="Guy L."/>
            <person name="Ettema T.J."/>
        </authorList>
    </citation>
    <scope>NUCLEOTIDE SEQUENCE</scope>
</reference>
<gene>
    <name evidence="1" type="ORF">LCGC14_2599860</name>
</gene>
<organism evidence="1">
    <name type="scientific">marine sediment metagenome</name>
    <dbReference type="NCBI Taxonomy" id="412755"/>
    <lineage>
        <taxon>unclassified sequences</taxon>
        <taxon>metagenomes</taxon>
        <taxon>ecological metagenomes</taxon>
    </lineage>
</organism>
<comment type="caution">
    <text evidence="1">The sequence shown here is derived from an EMBL/GenBank/DDBJ whole genome shotgun (WGS) entry which is preliminary data.</text>
</comment>
<accession>A0A0F9CK12</accession>